<dbReference type="PANTHER" id="PTHR37069">
    <property type="entry name" value="DDE_TNP_1_7 DOMAIN-CONTAINING PROTEIN"/>
    <property type="match status" value="1"/>
</dbReference>
<dbReference type="AlphaFoldDB" id="A0A833SUH5"/>
<evidence type="ECO:0000256" key="1">
    <source>
        <dbReference type="SAM" id="MobiDB-lite"/>
    </source>
</evidence>
<proteinExistence type="predicted"/>
<comment type="caution">
    <text evidence="2">The sequence shown here is derived from an EMBL/GenBank/DDBJ whole genome shotgun (WGS) entry which is preliminary data.</text>
</comment>
<evidence type="ECO:0000313" key="3">
    <source>
        <dbReference type="EMBL" id="KAF4146875.1"/>
    </source>
</evidence>
<dbReference type="Proteomes" id="UP000602510">
    <property type="component" value="Unassembled WGS sequence"/>
</dbReference>
<dbReference type="Proteomes" id="UP000704712">
    <property type="component" value="Unassembled WGS sequence"/>
</dbReference>
<evidence type="ECO:0000313" key="2">
    <source>
        <dbReference type="EMBL" id="KAF4038743.1"/>
    </source>
</evidence>
<protein>
    <submittedName>
        <fullName evidence="2">Uncharacterized protein</fullName>
    </submittedName>
</protein>
<name>A0A833SUH5_PHYIN</name>
<sequence>MKFERLSSCAVNMAFRARWDELKKIGWMSKRPTGLFNLHTYIQSDKTRDGVRDEDYFVGKEKLMRYLDRQEVKILGRVIALSSRYCDLAELRLQQERRKVRPAARVRLYASSPNEDAYYILFCESCSADPTPASPMVVAATEIVGGPVTSGVEPERTAPAESAPYAADDAGVATTV</sequence>
<feature type="region of interest" description="Disordered" evidence="1">
    <location>
        <begin position="148"/>
        <end position="176"/>
    </location>
</feature>
<organism evidence="2 4">
    <name type="scientific">Phytophthora infestans</name>
    <name type="common">Potato late blight agent</name>
    <name type="synonym">Botrytis infestans</name>
    <dbReference type="NCBI Taxonomy" id="4787"/>
    <lineage>
        <taxon>Eukaryota</taxon>
        <taxon>Sar</taxon>
        <taxon>Stramenopiles</taxon>
        <taxon>Oomycota</taxon>
        <taxon>Peronosporomycetes</taxon>
        <taxon>Peronosporales</taxon>
        <taxon>Peronosporaceae</taxon>
        <taxon>Phytophthora</taxon>
    </lineage>
</organism>
<keyword evidence="4" id="KW-1185">Reference proteome</keyword>
<dbReference type="PANTHER" id="PTHR37069:SF2">
    <property type="entry name" value="PIGGYBAC TRANSPOSABLE ELEMENT-DERIVED PROTEIN DOMAIN-CONTAINING PROTEIN"/>
    <property type="match status" value="1"/>
</dbReference>
<reference evidence="2" key="1">
    <citation type="submission" date="2020-04" db="EMBL/GenBank/DDBJ databases">
        <title>Hybrid Assembly of Korean Phytophthora infestans isolates.</title>
        <authorList>
            <person name="Prokchorchik M."/>
            <person name="Lee Y."/>
            <person name="Seo J."/>
            <person name="Cho J.-H."/>
            <person name="Park Y.-E."/>
            <person name="Jang D.-C."/>
            <person name="Im J.-S."/>
            <person name="Choi J.-G."/>
            <person name="Park H.-J."/>
            <person name="Lee G.-B."/>
            <person name="Lee Y.-G."/>
            <person name="Hong S.-Y."/>
            <person name="Cho K."/>
            <person name="Sohn K.H."/>
        </authorList>
    </citation>
    <scope>NUCLEOTIDE SEQUENCE</scope>
    <source>
        <strain evidence="2">KR_1_A1</strain>
        <strain evidence="3">KR_2_A2</strain>
    </source>
</reference>
<accession>A0A833SUH5</accession>
<gene>
    <name evidence="2" type="ORF">GN244_ATG09078</name>
    <name evidence="3" type="ORF">GN958_ATG03927</name>
</gene>
<evidence type="ECO:0000313" key="4">
    <source>
        <dbReference type="Proteomes" id="UP000602510"/>
    </source>
</evidence>
<dbReference type="EMBL" id="WSZM01000189">
    <property type="protein sequence ID" value="KAF4038743.1"/>
    <property type="molecule type" value="Genomic_DNA"/>
</dbReference>
<dbReference type="EMBL" id="JAACNO010000546">
    <property type="protein sequence ID" value="KAF4146875.1"/>
    <property type="molecule type" value="Genomic_DNA"/>
</dbReference>